<keyword evidence="3" id="KW-0677">Repeat</keyword>
<dbReference type="EMBL" id="NCVQ01000005">
    <property type="protein sequence ID" value="PWZ28134.1"/>
    <property type="molecule type" value="Genomic_DNA"/>
</dbReference>
<dbReference type="PANTHER" id="PTHR48059:SF23">
    <property type="entry name" value="LEUCINE-RICH REPEAT-CONTAINING N-TERMINAL PLANT-TYPE DOMAIN-CONTAINING PROTEIN"/>
    <property type="match status" value="1"/>
</dbReference>
<protein>
    <submittedName>
        <fullName evidence="7">Polygalacturonase inhibitor 1</fullName>
    </submittedName>
</protein>
<evidence type="ECO:0000256" key="4">
    <source>
        <dbReference type="ARBA" id="ARBA00038043"/>
    </source>
</evidence>
<reference evidence="7 8" key="1">
    <citation type="journal article" date="2018" name="Nat. Genet.">
        <title>Extensive intraspecific gene order and gene structural variations between Mo17 and other maize genomes.</title>
        <authorList>
            <person name="Sun S."/>
            <person name="Zhou Y."/>
            <person name="Chen J."/>
            <person name="Shi J."/>
            <person name="Zhao H."/>
            <person name="Zhao H."/>
            <person name="Song W."/>
            <person name="Zhang M."/>
            <person name="Cui Y."/>
            <person name="Dong X."/>
            <person name="Liu H."/>
            <person name="Ma X."/>
            <person name="Jiao Y."/>
            <person name="Wang B."/>
            <person name="Wei X."/>
            <person name="Stein J.C."/>
            <person name="Glaubitz J.C."/>
            <person name="Lu F."/>
            <person name="Yu G."/>
            <person name="Liang C."/>
            <person name="Fengler K."/>
            <person name="Li B."/>
            <person name="Rafalski A."/>
            <person name="Schnable P.S."/>
            <person name="Ware D.H."/>
            <person name="Buckler E.S."/>
            <person name="Lai J."/>
        </authorList>
    </citation>
    <scope>NUCLEOTIDE SEQUENCE [LARGE SCALE GENOMIC DNA]</scope>
    <source>
        <strain evidence="8">cv. Missouri 17</strain>
        <tissue evidence="7">Seedling</tissue>
    </source>
</reference>
<dbReference type="PANTHER" id="PTHR48059">
    <property type="entry name" value="POLYGALACTURONASE INHIBITOR 1"/>
    <property type="match status" value="1"/>
</dbReference>
<evidence type="ECO:0000256" key="1">
    <source>
        <dbReference type="ARBA" id="ARBA00004196"/>
    </source>
</evidence>
<comment type="subcellular location">
    <subcellularLocation>
        <location evidence="1">Cell envelope</location>
    </subcellularLocation>
</comment>
<dbReference type="Proteomes" id="UP000251960">
    <property type="component" value="Chromosome 4"/>
</dbReference>
<evidence type="ECO:0000256" key="2">
    <source>
        <dbReference type="ARBA" id="ARBA00022614"/>
    </source>
</evidence>
<dbReference type="Pfam" id="PF00560">
    <property type="entry name" value="LRR_1"/>
    <property type="match status" value="1"/>
</dbReference>
<gene>
    <name evidence="7" type="primary">FOR1_2</name>
    <name evidence="7" type="ORF">Zm00014a_015531</name>
</gene>
<sequence>MVNSSLPPPSLLLVLLFIFFSNALNLPSAAMDCHSSDRAALLKIKGQLGNPPELSSWMPATNCCAWDAAAAAAAVICSPDTGRVYLVALFQLHVDVAAPIPPAYGELPMLQTIQLDTLPGLYGHIPASFAKLAHLEQLDISGTQVSGPVPGFLTKTNLSALTITNSKLTGPIPGSLSRLSSLRYLDLSGNMLSGSIPPGLLHGSSRFLILSSNRLTGEVPAGYADGDMDTLDLSHNQLAGDPSFLFGATKPFRKIDLSWNRLAFDMTGVRFPYHLNYLDLSHNRIRGRVSKSLKDVNVLHLDVSYNQLCGEIPAGRYMAYHQADSYANNKCLCGTPLPPCKKPRYARL</sequence>
<dbReference type="InterPro" id="IPR001611">
    <property type="entry name" value="Leu-rich_rpt"/>
</dbReference>
<dbReference type="Gene3D" id="3.80.10.10">
    <property type="entry name" value="Ribonuclease Inhibitor"/>
    <property type="match status" value="1"/>
</dbReference>
<comment type="caution">
    <text evidence="7">The sequence shown here is derived from an EMBL/GenBank/DDBJ whole genome shotgun (WGS) entry which is preliminary data.</text>
</comment>
<dbReference type="InterPro" id="IPR013210">
    <property type="entry name" value="LRR_N_plant-typ"/>
</dbReference>
<feature type="domain" description="Leucine-rich repeat-containing N-terminal plant-type" evidence="6">
    <location>
        <begin position="34"/>
        <end position="67"/>
    </location>
</feature>
<proteinExistence type="inferred from homology"/>
<organism evidence="7 8">
    <name type="scientific">Zea mays</name>
    <name type="common">Maize</name>
    <dbReference type="NCBI Taxonomy" id="4577"/>
    <lineage>
        <taxon>Eukaryota</taxon>
        <taxon>Viridiplantae</taxon>
        <taxon>Streptophyta</taxon>
        <taxon>Embryophyta</taxon>
        <taxon>Tracheophyta</taxon>
        <taxon>Spermatophyta</taxon>
        <taxon>Magnoliopsida</taxon>
        <taxon>Liliopsida</taxon>
        <taxon>Poales</taxon>
        <taxon>Poaceae</taxon>
        <taxon>PACMAD clade</taxon>
        <taxon>Panicoideae</taxon>
        <taxon>Andropogonodae</taxon>
        <taxon>Andropogoneae</taxon>
        <taxon>Tripsacinae</taxon>
        <taxon>Zea</taxon>
    </lineage>
</organism>
<accession>A0A3L6F4C2</accession>
<feature type="signal peptide" evidence="5">
    <location>
        <begin position="1"/>
        <end position="23"/>
    </location>
</feature>
<dbReference type="ExpressionAtlas" id="A0A3L6F4C2">
    <property type="expression patterns" value="baseline"/>
</dbReference>
<dbReference type="InterPro" id="IPR051848">
    <property type="entry name" value="PGIP"/>
</dbReference>
<keyword evidence="5" id="KW-0732">Signal</keyword>
<comment type="similarity">
    <text evidence="4">Belongs to the polygalacturonase-inhibiting protein family.</text>
</comment>
<evidence type="ECO:0000256" key="5">
    <source>
        <dbReference type="SAM" id="SignalP"/>
    </source>
</evidence>
<evidence type="ECO:0000313" key="8">
    <source>
        <dbReference type="Proteomes" id="UP000251960"/>
    </source>
</evidence>
<dbReference type="Pfam" id="PF13855">
    <property type="entry name" value="LRR_8"/>
    <property type="match status" value="1"/>
</dbReference>
<evidence type="ECO:0000256" key="3">
    <source>
        <dbReference type="ARBA" id="ARBA00022737"/>
    </source>
</evidence>
<evidence type="ECO:0000313" key="7">
    <source>
        <dbReference type="EMBL" id="PWZ28134.1"/>
    </source>
</evidence>
<dbReference type="InterPro" id="IPR032675">
    <property type="entry name" value="LRR_dom_sf"/>
</dbReference>
<dbReference type="SUPFAM" id="SSF52058">
    <property type="entry name" value="L domain-like"/>
    <property type="match status" value="1"/>
</dbReference>
<dbReference type="Pfam" id="PF08263">
    <property type="entry name" value="LRRNT_2"/>
    <property type="match status" value="1"/>
</dbReference>
<keyword evidence="2" id="KW-0433">Leucine-rich repeat</keyword>
<feature type="chain" id="PRO_5018025953" evidence="5">
    <location>
        <begin position="24"/>
        <end position="348"/>
    </location>
</feature>
<dbReference type="AlphaFoldDB" id="A0A3L6F4C2"/>
<name>A0A3L6F4C2_MAIZE</name>
<evidence type="ECO:0000259" key="6">
    <source>
        <dbReference type="Pfam" id="PF08263"/>
    </source>
</evidence>